<evidence type="ECO:0000313" key="2">
    <source>
        <dbReference type="EMBL" id="NMN94549.1"/>
    </source>
</evidence>
<dbReference type="InterPro" id="IPR001279">
    <property type="entry name" value="Metallo-B-lactamas"/>
</dbReference>
<keyword evidence="2" id="KW-0378">Hydrolase</keyword>
<organism evidence="2 3">
    <name type="scientific">Antrihabitans stalactiti</name>
    <dbReference type="NCBI Taxonomy" id="2584121"/>
    <lineage>
        <taxon>Bacteria</taxon>
        <taxon>Bacillati</taxon>
        <taxon>Actinomycetota</taxon>
        <taxon>Actinomycetes</taxon>
        <taxon>Mycobacteriales</taxon>
        <taxon>Nocardiaceae</taxon>
        <taxon>Antrihabitans</taxon>
    </lineage>
</organism>
<proteinExistence type="predicted"/>
<keyword evidence="3" id="KW-1185">Reference proteome</keyword>
<dbReference type="EMBL" id="VCQU01000002">
    <property type="protein sequence ID" value="NMN94549.1"/>
    <property type="molecule type" value="Genomic_DNA"/>
</dbReference>
<reference evidence="2 3" key="2">
    <citation type="submission" date="2020-06" db="EMBL/GenBank/DDBJ databases">
        <title>Antribacter stalactiti gen. nov., sp. nov., a new member of the family Nacardiaceae isolated from a cave.</title>
        <authorList>
            <person name="Kim I.S."/>
        </authorList>
    </citation>
    <scope>NUCLEOTIDE SEQUENCE [LARGE SCALE GENOMIC DNA]</scope>
    <source>
        <strain evidence="2 3">YC2-7</strain>
    </source>
</reference>
<name>A0A848K876_9NOCA</name>
<reference evidence="2 3" key="1">
    <citation type="submission" date="2019-05" db="EMBL/GenBank/DDBJ databases">
        <authorList>
            <person name="Lee S.D."/>
        </authorList>
    </citation>
    <scope>NUCLEOTIDE SEQUENCE [LARGE SCALE GENOMIC DNA]</scope>
    <source>
        <strain evidence="2 3">YC2-7</strain>
    </source>
</reference>
<dbReference type="SMART" id="SM00849">
    <property type="entry name" value="Lactamase_B"/>
    <property type="match status" value="1"/>
</dbReference>
<dbReference type="InterPro" id="IPR036866">
    <property type="entry name" value="RibonucZ/Hydroxyglut_hydro"/>
</dbReference>
<dbReference type="InterPro" id="IPR050855">
    <property type="entry name" value="NDM-1-like"/>
</dbReference>
<dbReference type="Proteomes" id="UP000535543">
    <property type="component" value="Unassembled WGS sequence"/>
</dbReference>
<dbReference type="Pfam" id="PF00753">
    <property type="entry name" value="Lactamase_B"/>
    <property type="match status" value="1"/>
</dbReference>
<evidence type="ECO:0000259" key="1">
    <source>
        <dbReference type="SMART" id="SM00849"/>
    </source>
</evidence>
<feature type="domain" description="Metallo-beta-lactamase" evidence="1">
    <location>
        <begin position="40"/>
        <end position="217"/>
    </location>
</feature>
<sequence>MGVRKTSSSERPSVPAPLGEVQQVGERTWAYLQLPGTWFLNNAGIIGGPRPVLVDTCATDRRTRHLLDSAAGLVGSLTACISTHFHADHTFGHHLLPQGLPIWAAESARDDAAATGIQHYEGVFDQPEWGAQTLRLATDVVGNSPVKIGAVHAVRHRGVGHTAGDVVAWVPDDGVLFTGDLIFAGVAPLGFHASFAGWRTALEWLRTFDADVVVPGHGPVVAPASAIADVDEYLALIIDTAQVALDRGLALLDAADRLADNRFATWGNARERSVINLAIAIAELRGEPIALEDAIGPALEDAGGPFECEA</sequence>
<dbReference type="SUPFAM" id="SSF56281">
    <property type="entry name" value="Metallo-hydrolase/oxidoreductase"/>
    <property type="match status" value="1"/>
</dbReference>
<evidence type="ECO:0000313" key="3">
    <source>
        <dbReference type="Proteomes" id="UP000535543"/>
    </source>
</evidence>
<comment type="caution">
    <text evidence="2">The sequence shown here is derived from an EMBL/GenBank/DDBJ whole genome shotgun (WGS) entry which is preliminary data.</text>
</comment>
<gene>
    <name evidence="2" type="ORF">FGL95_05795</name>
</gene>
<protein>
    <submittedName>
        <fullName evidence="2">MBL fold metallo-hydrolase</fullName>
    </submittedName>
</protein>
<dbReference type="AlphaFoldDB" id="A0A848K876"/>
<dbReference type="PANTHER" id="PTHR42951">
    <property type="entry name" value="METALLO-BETA-LACTAMASE DOMAIN-CONTAINING"/>
    <property type="match status" value="1"/>
</dbReference>
<dbReference type="GO" id="GO:0016787">
    <property type="term" value="F:hydrolase activity"/>
    <property type="evidence" value="ECO:0007669"/>
    <property type="project" value="UniProtKB-KW"/>
</dbReference>
<accession>A0A848K876</accession>
<dbReference type="PANTHER" id="PTHR42951:SF4">
    <property type="entry name" value="ACYL-COENZYME A THIOESTERASE MBLAC2"/>
    <property type="match status" value="1"/>
</dbReference>
<dbReference type="Gene3D" id="3.60.15.10">
    <property type="entry name" value="Ribonuclease Z/Hydroxyacylglutathione hydrolase-like"/>
    <property type="match status" value="1"/>
</dbReference>